<dbReference type="Proteomes" id="UP000249354">
    <property type="component" value="Unassembled WGS sequence"/>
</dbReference>
<proteinExistence type="predicted"/>
<reference evidence="3" key="1">
    <citation type="submission" date="2018-04" db="EMBL/GenBank/DDBJ databases">
        <authorList>
            <person name="Cornet L."/>
        </authorList>
    </citation>
    <scope>NUCLEOTIDE SEQUENCE [LARGE SCALE GENOMIC DNA]</scope>
</reference>
<dbReference type="AlphaFoldDB" id="A0A2W4TL52"/>
<protein>
    <recommendedName>
        <fullName evidence="4">Sortilin N-terminal domain-containing protein</fullName>
    </recommendedName>
</protein>
<sequence>MKGWKYALSAIAVATIIACAGPAMPQTWQSLNPGGGGQIQDVVLDPNRRDQGFVLSDVDGLYYTEDGGEQWQYALRGLAGTNTLALAYDPKNSKRVYLGTTVGLHVSNDGGRSWQLQDDTRRSANPQLLTKPGADGELAVGSVVVDPRNVQQVMAGVGNKRDSTINQAAVFRSTDGGKTFNPVRFGPDSDSDKSILQLGYDYNRQNVFAATAEGGLWRGAEFGADGQWVQLASPPGTTNRVEGVTVAPDGTLYAAFGTKEGDGTALFASRDQGQSWQSLAGAGQPTDQAYAFRNLIVDPRSSATRQSLLTAAENNRTGLYELTVTWAGNVPTANWERIFWYDQRETATFESGWEGGLYGNQPRPTAYQYTPTNWGGRGIWTSGDQTLFKANKQTAAGVEDWQSLWQPVYTADTGDRFADVSIDAAFTASLVTEVAEVDTYRSRGWQSTVDMDVSRYGNVVMRSGADHGVTLSWDGGQSWEDVSSPRRAKSQANAIVTKGEEVFLLAHFSGPFDFGAQNTESELWGAQINPDDPQPVRWYFLAGGTGKYGESRGLANDVYTNIVADLSEPGRVYVSSRAQGIYVIPDIAYLYSARVNGQPLDFYPRLADSPSANEYEGSMVLDPNDNRVLYVADGNTLFKGVRDESSAERLQDKRWDWTPILASDAQMTFDAWDRNGTTVLAAAVAQNGQYQVQFSGNAGGEWQRLLGVDELEAVRSPLFDFSEVEPIIFAVEGRANSVYLSAQTMGPTNLGYGMFEAELSGNRVNQIVDVTGDLAFPKSFRTKILTDPVTGETHLYIASWGSGTWRLPIE</sequence>
<evidence type="ECO:0000313" key="2">
    <source>
        <dbReference type="EMBL" id="PZO09936.1"/>
    </source>
</evidence>
<comment type="caution">
    <text evidence="2">The sequence shown here is derived from an EMBL/GenBank/DDBJ whole genome shotgun (WGS) entry which is preliminary data.</text>
</comment>
<gene>
    <name evidence="2" type="ORF">DCF25_21210</name>
</gene>
<name>A0A2W4TL52_9CYAN</name>
<dbReference type="Gene3D" id="2.130.10.10">
    <property type="entry name" value="YVTN repeat-like/Quinoprotein amine dehydrogenase"/>
    <property type="match status" value="3"/>
</dbReference>
<evidence type="ECO:0000313" key="3">
    <source>
        <dbReference type="Proteomes" id="UP000249354"/>
    </source>
</evidence>
<feature type="signal peptide" evidence="1">
    <location>
        <begin position="1"/>
        <end position="25"/>
    </location>
</feature>
<dbReference type="SUPFAM" id="SSF110296">
    <property type="entry name" value="Oligoxyloglucan reducing end-specific cellobiohydrolase"/>
    <property type="match status" value="2"/>
</dbReference>
<evidence type="ECO:0000256" key="1">
    <source>
        <dbReference type="SAM" id="SignalP"/>
    </source>
</evidence>
<dbReference type="EMBL" id="QBMC01000236">
    <property type="protein sequence ID" value="PZO09936.1"/>
    <property type="molecule type" value="Genomic_DNA"/>
</dbReference>
<evidence type="ECO:0008006" key="4">
    <source>
        <dbReference type="Google" id="ProtNLM"/>
    </source>
</evidence>
<dbReference type="GO" id="GO:0010411">
    <property type="term" value="P:xyloglucan metabolic process"/>
    <property type="evidence" value="ECO:0007669"/>
    <property type="project" value="TreeGrafter"/>
</dbReference>
<keyword evidence="1" id="KW-0732">Signal</keyword>
<organism evidence="2 3">
    <name type="scientific">Leptolyngbya foveolarum</name>
    <dbReference type="NCBI Taxonomy" id="47253"/>
    <lineage>
        <taxon>Bacteria</taxon>
        <taxon>Bacillati</taxon>
        <taxon>Cyanobacteriota</taxon>
        <taxon>Cyanophyceae</taxon>
        <taxon>Leptolyngbyales</taxon>
        <taxon>Leptolyngbyaceae</taxon>
        <taxon>Leptolyngbya group</taxon>
        <taxon>Leptolyngbya</taxon>
    </lineage>
</organism>
<dbReference type="PANTHER" id="PTHR43739">
    <property type="entry name" value="XYLOGLUCANASE (EUROFUNG)"/>
    <property type="match status" value="1"/>
</dbReference>
<dbReference type="InterPro" id="IPR052025">
    <property type="entry name" value="Xyloglucanase_GH74"/>
</dbReference>
<accession>A0A2W4TL52</accession>
<reference evidence="2 3" key="2">
    <citation type="submission" date="2018-06" db="EMBL/GenBank/DDBJ databases">
        <title>Metagenomic assembly of (sub)arctic Cyanobacteria and their associated microbiome from non-axenic cultures.</title>
        <authorList>
            <person name="Baurain D."/>
        </authorList>
    </citation>
    <scope>NUCLEOTIDE SEQUENCE [LARGE SCALE GENOMIC DNA]</scope>
    <source>
        <strain evidence="2">ULC129bin1</strain>
    </source>
</reference>
<dbReference type="PROSITE" id="PS51257">
    <property type="entry name" value="PROKAR_LIPOPROTEIN"/>
    <property type="match status" value="1"/>
</dbReference>
<feature type="chain" id="PRO_5016054708" description="Sortilin N-terminal domain-containing protein" evidence="1">
    <location>
        <begin position="26"/>
        <end position="810"/>
    </location>
</feature>
<dbReference type="PANTHER" id="PTHR43739:SF5">
    <property type="entry name" value="EXO-ALPHA-SIALIDASE"/>
    <property type="match status" value="1"/>
</dbReference>
<dbReference type="InterPro" id="IPR015943">
    <property type="entry name" value="WD40/YVTN_repeat-like_dom_sf"/>
</dbReference>